<dbReference type="Proteomes" id="UP000245020">
    <property type="component" value="Unassembled WGS sequence"/>
</dbReference>
<comment type="caution">
    <text evidence="1">The sequence shown here is derived from an EMBL/GenBank/DDBJ whole genome shotgun (WGS) entry which is preliminary data.</text>
</comment>
<dbReference type="AlphaFoldDB" id="A0A2U2ADQ1"/>
<proteinExistence type="predicted"/>
<name>A0A2U2ADQ1_9GAMM</name>
<gene>
    <name evidence="1" type="ORF">DC083_06655</name>
</gene>
<protein>
    <submittedName>
        <fullName evidence="1">Uncharacterized protein</fullName>
    </submittedName>
</protein>
<dbReference type="OrthoDB" id="7060114at2"/>
<evidence type="ECO:0000313" key="2">
    <source>
        <dbReference type="Proteomes" id="UP000245020"/>
    </source>
</evidence>
<reference evidence="2" key="1">
    <citation type="submission" date="2018-05" db="EMBL/GenBank/DDBJ databases">
        <title>Ignatzschineria dubaiensis sp. nov., isolated from necrotic foot tissues of dromedaries (Camelus dromedarius) and associated maggots in Dubai, United Arab Emirates.</title>
        <authorList>
            <person name="Tsang C.C."/>
            <person name="Tang J.Y.M."/>
            <person name="Fong J.Y.H."/>
            <person name="Kinne J."/>
            <person name="Lee H.H."/>
            <person name="Joseph M."/>
            <person name="Jose S."/>
            <person name="Schuster R.K."/>
            <person name="Tang Y."/>
            <person name="Sivakumar S."/>
            <person name="Chen J.H.K."/>
            <person name="Teng J.L.L."/>
            <person name="Lau S.K.P."/>
            <person name="Wernery U."/>
            <person name="Woo P.C.Y."/>
        </authorList>
    </citation>
    <scope>NUCLEOTIDE SEQUENCE [LARGE SCALE GENOMIC DNA]</scope>
    <source>
        <strain evidence="2">KCTC 22644</strain>
    </source>
</reference>
<dbReference type="EMBL" id="QEWQ01000004">
    <property type="protein sequence ID" value="PWD80786.1"/>
    <property type="molecule type" value="Genomic_DNA"/>
</dbReference>
<accession>A0A2U2ADQ1</accession>
<organism evidence="1 2">
    <name type="scientific">Ignatzschineria ureiclastica</name>
    <dbReference type="NCBI Taxonomy" id="472582"/>
    <lineage>
        <taxon>Bacteria</taxon>
        <taxon>Pseudomonadati</taxon>
        <taxon>Pseudomonadota</taxon>
        <taxon>Gammaproteobacteria</taxon>
        <taxon>Cardiobacteriales</taxon>
        <taxon>Ignatzschineriaceae</taxon>
        <taxon>Ignatzschineria</taxon>
    </lineage>
</organism>
<keyword evidence="2" id="KW-1185">Reference proteome</keyword>
<sequence length="184" mass="20893">MKYQDSAVSHDRNIQEDMSPIPRKKSFLKVGKSFALIVGAILFLSACSHIEQSQYQAMDQYRAVIAQEQGWDEATREEIFLDQIWYNPALWQRADGKTAVEGELEKAFLGCLTGAKSVEEGISSNVGGKDPIQIIHARATVELCMVSKGYQPINERRALICESDYYDVLPVCYFSRDLVRNYRD</sequence>
<dbReference type="RefSeq" id="WP_109189442.1">
    <property type="nucleotide sequence ID" value="NZ_BMYA01000002.1"/>
</dbReference>
<evidence type="ECO:0000313" key="1">
    <source>
        <dbReference type="EMBL" id="PWD80786.1"/>
    </source>
</evidence>